<proteinExistence type="predicted"/>
<evidence type="ECO:0008006" key="3">
    <source>
        <dbReference type="Google" id="ProtNLM"/>
    </source>
</evidence>
<dbReference type="KEGG" id="hpys:HPSA20_1434"/>
<dbReference type="PATRIC" id="fig|1352356.3.peg.1396"/>
<protein>
    <recommendedName>
        <fullName evidence="3">Outer membrane efflux family protein</fullName>
    </recommendedName>
</protein>
<dbReference type="Proteomes" id="UP000015920">
    <property type="component" value="Chromosome"/>
</dbReference>
<name>T1UBA0_HELPX</name>
<dbReference type="HOGENOM" id="CLU_2752291_0_0_7"/>
<evidence type="ECO:0000313" key="1">
    <source>
        <dbReference type="EMBL" id="AGT74645.1"/>
    </source>
</evidence>
<organism evidence="1 2">
    <name type="scientific">Helicobacter pylori SouthAfrica20</name>
    <dbReference type="NCBI Taxonomy" id="1352356"/>
    <lineage>
        <taxon>Bacteria</taxon>
        <taxon>Pseudomonadati</taxon>
        <taxon>Campylobacterota</taxon>
        <taxon>Epsilonproteobacteria</taxon>
        <taxon>Campylobacterales</taxon>
        <taxon>Helicobacteraceae</taxon>
        <taxon>Helicobacter</taxon>
    </lineage>
</organism>
<sequence>MQKNLEALNKIVGQNEKIAQIYALDLKSSGDYNAYYNAFNDKINIQITQLETLSALNSAYLSLQNLKGLE</sequence>
<reference evidence="1 2" key="1">
    <citation type="journal article" date="2013" name="Genome Announc.">
        <title>Genome Sequences of Three hpAfrica2 Strains of Helicobacter pylori.</title>
        <authorList>
            <person name="Duncan S.S."/>
            <person name="Bertoli M.T."/>
            <person name="Kersulyte D."/>
            <person name="Valk P.L."/>
            <person name="Tamma S."/>
            <person name="Segal I."/>
            <person name="McClain M.S."/>
            <person name="Cover T.L."/>
            <person name="Berg D.E."/>
        </authorList>
    </citation>
    <scope>NUCLEOTIDE SEQUENCE [LARGE SCALE GENOMIC DNA]</scope>
    <source>
        <strain evidence="1">SouthAfrica20</strain>
    </source>
</reference>
<evidence type="ECO:0000313" key="2">
    <source>
        <dbReference type="Proteomes" id="UP000015920"/>
    </source>
</evidence>
<gene>
    <name evidence="1" type="ORF">HPSA20_1434</name>
</gene>
<dbReference type="AlphaFoldDB" id="T1UBA0"/>
<dbReference type="EMBL" id="CP006691">
    <property type="protein sequence ID" value="AGT74645.1"/>
    <property type="molecule type" value="Genomic_DNA"/>
</dbReference>
<accession>T1UBA0</accession>